<evidence type="ECO:0000259" key="2">
    <source>
        <dbReference type="Pfam" id="PF07596"/>
    </source>
</evidence>
<reference evidence="4" key="1">
    <citation type="journal article" date="2017" name="Genome Announc.">
        <title>Draft Genome Sequence of Terrimicrobium sacchariphilum NM-5T, a Facultative Anaerobic Soil Bacterium of the Class Spartobacteria.</title>
        <authorList>
            <person name="Qiu Y.L."/>
            <person name="Tourlousse D.M."/>
            <person name="Matsuura N."/>
            <person name="Ohashi A."/>
            <person name="Sekiguchi Y."/>
        </authorList>
    </citation>
    <scope>NUCLEOTIDE SEQUENCE [LARGE SCALE GENOMIC DNA]</scope>
    <source>
        <strain evidence="4">NM-5</strain>
    </source>
</reference>
<name>A0A146G6P5_TERSA</name>
<organism evidence="3 4">
    <name type="scientific">Terrimicrobium sacchariphilum</name>
    <dbReference type="NCBI Taxonomy" id="690879"/>
    <lineage>
        <taxon>Bacteria</taxon>
        <taxon>Pseudomonadati</taxon>
        <taxon>Verrucomicrobiota</taxon>
        <taxon>Terrimicrobiia</taxon>
        <taxon>Terrimicrobiales</taxon>
        <taxon>Terrimicrobiaceae</taxon>
        <taxon>Terrimicrobium</taxon>
    </lineage>
</organism>
<keyword evidence="1" id="KW-0472">Membrane</keyword>
<dbReference type="InterPro" id="IPR011453">
    <property type="entry name" value="DUF1559"/>
</dbReference>
<dbReference type="Proteomes" id="UP000076023">
    <property type="component" value="Unassembled WGS sequence"/>
</dbReference>
<comment type="caution">
    <text evidence="3">The sequence shown here is derived from an EMBL/GenBank/DDBJ whole genome shotgun (WGS) entry which is preliminary data.</text>
</comment>
<dbReference type="Pfam" id="PF07596">
    <property type="entry name" value="SBP_bac_10"/>
    <property type="match status" value="1"/>
</dbReference>
<dbReference type="STRING" id="690879.TSACC_21457"/>
<keyword evidence="1" id="KW-1133">Transmembrane helix</keyword>
<dbReference type="EMBL" id="BDCO01000002">
    <property type="protein sequence ID" value="GAT33052.1"/>
    <property type="molecule type" value="Genomic_DNA"/>
</dbReference>
<accession>A0A146G6P5</accession>
<dbReference type="Gene3D" id="3.30.700.10">
    <property type="entry name" value="Glycoprotein, Type 4 Pilin"/>
    <property type="match status" value="1"/>
</dbReference>
<evidence type="ECO:0000313" key="3">
    <source>
        <dbReference type="EMBL" id="GAT33052.1"/>
    </source>
</evidence>
<protein>
    <submittedName>
        <fullName evidence="3">Prepilin-type processing-associated H-X9-DG domain-containing protein</fullName>
    </submittedName>
</protein>
<evidence type="ECO:0000313" key="4">
    <source>
        <dbReference type="Proteomes" id="UP000076023"/>
    </source>
</evidence>
<feature type="transmembrane region" description="Helical" evidence="1">
    <location>
        <begin position="12"/>
        <end position="34"/>
    </location>
</feature>
<dbReference type="InterPro" id="IPR045584">
    <property type="entry name" value="Pilin-like"/>
</dbReference>
<dbReference type="InParanoid" id="A0A146G6P5"/>
<feature type="domain" description="DUF1559" evidence="2">
    <location>
        <begin position="43"/>
        <end position="86"/>
    </location>
</feature>
<dbReference type="AlphaFoldDB" id="A0A146G6P5"/>
<proteinExistence type="predicted"/>
<keyword evidence="1" id="KW-0812">Transmembrane</keyword>
<evidence type="ECO:0000256" key="1">
    <source>
        <dbReference type="SAM" id="Phobius"/>
    </source>
</evidence>
<dbReference type="SUPFAM" id="SSF54523">
    <property type="entry name" value="Pili subunits"/>
    <property type="match status" value="1"/>
</dbReference>
<keyword evidence="4" id="KW-1185">Reference proteome</keyword>
<sequence>MKMRIPPRNAVNGAFTLMELLVAISIVILLVVVLSPSAINGMREAESVKCIANLRQLGSAITTYTAEKGVFPPGGWIGGIPWVTETFPYTGNRSDVYFCPAGGKRGPNGEWAWNTFPAPAQKILYSMHYAYNAMLNGDGSPVPSGPRSPQGVRSLSHLPMVIDVVWQNNFYAFDGVFPREPTPKSGSSFATRHMNLGHVLWGDGSVTASSTQTLYDLQRQVGLMEFFRGDY</sequence>
<dbReference type="PANTHER" id="PTHR30093">
    <property type="entry name" value="GENERAL SECRETION PATHWAY PROTEIN G"/>
    <property type="match status" value="1"/>
</dbReference>
<gene>
    <name evidence="3" type="ORF">TSACC_21457</name>
</gene>